<keyword evidence="2" id="KW-0732">Signal</keyword>
<dbReference type="EMBL" id="CAXLJM020000068">
    <property type="protein sequence ID" value="CAL8123059.1"/>
    <property type="molecule type" value="Genomic_DNA"/>
</dbReference>
<evidence type="ECO:0000313" key="4">
    <source>
        <dbReference type="Proteomes" id="UP001642540"/>
    </source>
</evidence>
<evidence type="ECO:0000313" key="3">
    <source>
        <dbReference type="EMBL" id="CAL8123059.1"/>
    </source>
</evidence>
<sequence length="270" mass="30622">MKFNKTWFPAVLAAMLLLIWISEINCNDNVPLTCKYPIQQVYSNVKQKCVSLVGGFCDLVENPDKNNSSELGESDVSNFTECIKGATCVKTPYTQIPRCLCQPVFSTTRERKCILRYGDPCDINDTNELLCDESKHLTCVNGKCRCREEYNHVHSEFYERCVGKVGAFCKDFWGFVINHDSDEKYEPDEVGCTYGARCDTENGIGESFGNGVCVCSVGYNETDNGTCESDYYEGERESKKYHNSGSCNVWEYLVLVLWIAVTLWMLIQIT</sequence>
<keyword evidence="4" id="KW-1185">Reference proteome</keyword>
<feature type="chain" id="PRO_5045194799" evidence="2">
    <location>
        <begin position="27"/>
        <end position="270"/>
    </location>
</feature>
<gene>
    <name evidence="3" type="ORF">ODALV1_LOCUS20073</name>
</gene>
<organism evidence="3 4">
    <name type="scientific">Orchesella dallaii</name>
    <dbReference type="NCBI Taxonomy" id="48710"/>
    <lineage>
        <taxon>Eukaryota</taxon>
        <taxon>Metazoa</taxon>
        <taxon>Ecdysozoa</taxon>
        <taxon>Arthropoda</taxon>
        <taxon>Hexapoda</taxon>
        <taxon>Collembola</taxon>
        <taxon>Entomobryomorpha</taxon>
        <taxon>Entomobryoidea</taxon>
        <taxon>Orchesellidae</taxon>
        <taxon>Orchesellinae</taxon>
        <taxon>Orchesella</taxon>
    </lineage>
</organism>
<feature type="transmembrane region" description="Helical" evidence="1">
    <location>
        <begin position="249"/>
        <end position="267"/>
    </location>
</feature>
<comment type="caution">
    <text evidence="3">The sequence shown here is derived from an EMBL/GenBank/DDBJ whole genome shotgun (WGS) entry which is preliminary data.</text>
</comment>
<name>A0ABP1RDT0_9HEXA</name>
<protein>
    <submittedName>
        <fullName evidence="3">Uncharacterized protein</fullName>
    </submittedName>
</protein>
<evidence type="ECO:0000256" key="1">
    <source>
        <dbReference type="SAM" id="Phobius"/>
    </source>
</evidence>
<feature type="signal peptide" evidence="2">
    <location>
        <begin position="1"/>
        <end position="26"/>
    </location>
</feature>
<accession>A0ABP1RDT0</accession>
<evidence type="ECO:0000256" key="2">
    <source>
        <dbReference type="SAM" id="SignalP"/>
    </source>
</evidence>
<keyword evidence="1" id="KW-0472">Membrane</keyword>
<proteinExistence type="predicted"/>
<keyword evidence="1" id="KW-1133">Transmembrane helix</keyword>
<dbReference type="Proteomes" id="UP001642540">
    <property type="component" value="Unassembled WGS sequence"/>
</dbReference>
<keyword evidence="1" id="KW-0812">Transmembrane</keyword>
<reference evidence="3 4" key="1">
    <citation type="submission" date="2024-08" db="EMBL/GenBank/DDBJ databases">
        <authorList>
            <person name="Cucini C."/>
            <person name="Frati F."/>
        </authorList>
    </citation>
    <scope>NUCLEOTIDE SEQUENCE [LARGE SCALE GENOMIC DNA]</scope>
</reference>